<evidence type="ECO:0000313" key="2">
    <source>
        <dbReference type="Proteomes" id="UP000799536"/>
    </source>
</evidence>
<organism evidence="1 2">
    <name type="scientific">Delitschia confertaspora ATCC 74209</name>
    <dbReference type="NCBI Taxonomy" id="1513339"/>
    <lineage>
        <taxon>Eukaryota</taxon>
        <taxon>Fungi</taxon>
        <taxon>Dikarya</taxon>
        <taxon>Ascomycota</taxon>
        <taxon>Pezizomycotina</taxon>
        <taxon>Dothideomycetes</taxon>
        <taxon>Pleosporomycetidae</taxon>
        <taxon>Pleosporales</taxon>
        <taxon>Delitschiaceae</taxon>
        <taxon>Delitschia</taxon>
    </lineage>
</organism>
<name>A0A9P4MQY1_9PLEO</name>
<dbReference type="Proteomes" id="UP000799536">
    <property type="component" value="Unassembled WGS sequence"/>
</dbReference>
<dbReference type="EMBL" id="ML993940">
    <property type="protein sequence ID" value="KAF2202344.1"/>
    <property type="molecule type" value="Genomic_DNA"/>
</dbReference>
<keyword evidence="2" id="KW-1185">Reference proteome</keyword>
<protein>
    <submittedName>
        <fullName evidence="1">Uncharacterized protein</fullName>
    </submittedName>
</protein>
<reference evidence="1" key="1">
    <citation type="journal article" date="2020" name="Stud. Mycol.">
        <title>101 Dothideomycetes genomes: a test case for predicting lifestyles and emergence of pathogens.</title>
        <authorList>
            <person name="Haridas S."/>
            <person name="Albert R."/>
            <person name="Binder M."/>
            <person name="Bloem J."/>
            <person name="Labutti K."/>
            <person name="Salamov A."/>
            <person name="Andreopoulos B."/>
            <person name="Baker S."/>
            <person name="Barry K."/>
            <person name="Bills G."/>
            <person name="Bluhm B."/>
            <person name="Cannon C."/>
            <person name="Castanera R."/>
            <person name="Culley D."/>
            <person name="Daum C."/>
            <person name="Ezra D."/>
            <person name="Gonzalez J."/>
            <person name="Henrissat B."/>
            <person name="Kuo A."/>
            <person name="Liang C."/>
            <person name="Lipzen A."/>
            <person name="Lutzoni F."/>
            <person name="Magnuson J."/>
            <person name="Mondo S."/>
            <person name="Nolan M."/>
            <person name="Ohm R."/>
            <person name="Pangilinan J."/>
            <person name="Park H.-J."/>
            <person name="Ramirez L."/>
            <person name="Alfaro M."/>
            <person name="Sun H."/>
            <person name="Tritt A."/>
            <person name="Yoshinaga Y."/>
            <person name="Zwiers L.-H."/>
            <person name="Turgeon B."/>
            <person name="Goodwin S."/>
            <person name="Spatafora J."/>
            <person name="Crous P."/>
            <person name="Grigoriev I."/>
        </authorList>
    </citation>
    <scope>NUCLEOTIDE SEQUENCE</scope>
    <source>
        <strain evidence="1">ATCC 74209</strain>
    </source>
</reference>
<comment type="caution">
    <text evidence="1">The sequence shown here is derived from an EMBL/GenBank/DDBJ whole genome shotgun (WGS) entry which is preliminary data.</text>
</comment>
<evidence type="ECO:0000313" key="1">
    <source>
        <dbReference type="EMBL" id="KAF2202344.1"/>
    </source>
</evidence>
<accession>A0A9P4MQY1</accession>
<gene>
    <name evidence="1" type="ORF">GQ43DRAFT_314658</name>
</gene>
<sequence>MIYISFPITVLAPSPLLLILPVPAPSEPIHILTRYHHAEGHTSTFPFILQLAPTIPPPISNPLSQSAVPEPHIKPLNDPRISLFLPA</sequence>
<proteinExistence type="predicted"/>
<dbReference type="AlphaFoldDB" id="A0A9P4MQY1"/>